<dbReference type="GO" id="GO:0030420">
    <property type="term" value="P:establishment of competence for transformation"/>
    <property type="evidence" value="ECO:0007669"/>
    <property type="project" value="InterPro"/>
</dbReference>
<reference evidence="1 2" key="1">
    <citation type="journal article" date="2011" name="J. Microbiol.">
        <title>Bacillus kyonggiensis sp. nov., isolated from soil of a lettuce field.</title>
        <authorList>
            <person name="Dong K."/>
            <person name="Lee S."/>
        </authorList>
    </citation>
    <scope>NUCLEOTIDE SEQUENCE [LARGE SCALE GENOMIC DNA]</scope>
    <source>
        <strain evidence="1 2">NB22</strain>
    </source>
</reference>
<evidence type="ECO:0000313" key="1">
    <source>
        <dbReference type="EMBL" id="TKC19097.1"/>
    </source>
</evidence>
<name>A0A4U1DBU3_9BACI</name>
<comment type="caution">
    <text evidence="1">The sequence shown here is derived from an EMBL/GenBank/DDBJ whole genome shotgun (WGS) entry which is preliminary data.</text>
</comment>
<dbReference type="Proteomes" id="UP000307756">
    <property type="component" value="Unassembled WGS sequence"/>
</dbReference>
<evidence type="ECO:0008006" key="3">
    <source>
        <dbReference type="Google" id="ProtNLM"/>
    </source>
</evidence>
<gene>
    <name evidence="1" type="ORF">FA727_06000</name>
</gene>
<organism evidence="1 2">
    <name type="scientific">Robertmurraya kyonggiensis</name>
    <dbReference type="NCBI Taxonomy" id="1037680"/>
    <lineage>
        <taxon>Bacteria</taxon>
        <taxon>Bacillati</taxon>
        <taxon>Bacillota</taxon>
        <taxon>Bacilli</taxon>
        <taxon>Bacillales</taxon>
        <taxon>Bacillaceae</taxon>
        <taxon>Robertmurraya</taxon>
    </lineage>
</organism>
<keyword evidence="2" id="KW-1185">Reference proteome</keyword>
<dbReference type="AlphaFoldDB" id="A0A4U1DBU3"/>
<accession>A0A4U1DBU3</accession>
<protein>
    <recommendedName>
        <fullName evidence="3">Competence protein ComK</fullName>
    </recommendedName>
</protein>
<proteinExistence type="predicted"/>
<dbReference type="InterPro" id="IPR010461">
    <property type="entry name" value="ComK"/>
</dbReference>
<sequence length="187" mass="21741">MTGSSLIKEKIKLFIQGHYIITRSFMYMIGHYDRYGNPFTQIVETDRTIFINKSPIEVLAYSLRCTGFTLDGAIESSKWIMKMDKMVPVVANPYQEVILFPTRSLTHEDNIWFNPYQIRRTSNIKGKTLIILSNHSSLYIPTRLTSFNTKIQTAEQLKKLTTEASNGTYMMVLEPEKRKEEKKTNNK</sequence>
<dbReference type="EMBL" id="SWBM01000001">
    <property type="protein sequence ID" value="TKC19097.1"/>
    <property type="molecule type" value="Genomic_DNA"/>
</dbReference>
<evidence type="ECO:0000313" key="2">
    <source>
        <dbReference type="Proteomes" id="UP000307756"/>
    </source>
</evidence>
<dbReference type="Pfam" id="PF06338">
    <property type="entry name" value="ComK"/>
    <property type="match status" value="1"/>
</dbReference>